<dbReference type="RefSeq" id="WP_182621634.1">
    <property type="nucleotide sequence ID" value="NZ_JACIUV010000002.1"/>
</dbReference>
<evidence type="ECO:0000259" key="13">
    <source>
        <dbReference type="Pfam" id="PF00593"/>
    </source>
</evidence>
<dbReference type="Proteomes" id="UP000550609">
    <property type="component" value="Unassembled WGS sequence"/>
</dbReference>
<dbReference type="Gene3D" id="2.170.130.10">
    <property type="entry name" value="TonB-dependent receptor, plug domain"/>
    <property type="match status" value="1"/>
</dbReference>
<evidence type="ECO:0000256" key="12">
    <source>
        <dbReference type="SAM" id="SignalP"/>
    </source>
</evidence>
<dbReference type="Pfam" id="PF00593">
    <property type="entry name" value="TonB_dep_Rec_b-barrel"/>
    <property type="match status" value="1"/>
</dbReference>
<dbReference type="GO" id="GO:0009279">
    <property type="term" value="C:cell outer membrane"/>
    <property type="evidence" value="ECO:0007669"/>
    <property type="project" value="UniProtKB-SubCell"/>
</dbReference>
<proteinExistence type="inferred from homology"/>
<evidence type="ECO:0000256" key="8">
    <source>
        <dbReference type="ARBA" id="ARBA00023136"/>
    </source>
</evidence>
<dbReference type="Gene3D" id="2.40.170.20">
    <property type="entry name" value="TonB-dependent receptor, beta-barrel domain"/>
    <property type="match status" value="1"/>
</dbReference>
<evidence type="ECO:0000256" key="10">
    <source>
        <dbReference type="PROSITE-ProRule" id="PRU01360"/>
    </source>
</evidence>
<reference evidence="15 16" key="1">
    <citation type="submission" date="2020-08" db="EMBL/GenBank/DDBJ databases">
        <title>Stenotrophomonas sp. W1S232.</title>
        <authorList>
            <person name="Deng Y."/>
        </authorList>
    </citation>
    <scope>NUCLEOTIDE SEQUENCE [LARGE SCALE GENOMIC DNA]</scope>
    <source>
        <strain evidence="15 16">W1S232</strain>
    </source>
</reference>
<dbReference type="PANTHER" id="PTHR30069:SF53">
    <property type="entry name" value="COLICIN I RECEPTOR-RELATED"/>
    <property type="match status" value="1"/>
</dbReference>
<dbReference type="SUPFAM" id="SSF56935">
    <property type="entry name" value="Porins"/>
    <property type="match status" value="1"/>
</dbReference>
<keyword evidence="8 10" id="KW-0472">Membrane</keyword>
<accession>A0A7W3UYL9</accession>
<comment type="subcellular location">
    <subcellularLocation>
        <location evidence="1 10">Cell outer membrane</location>
        <topology evidence="1 10">Multi-pass membrane protein</topology>
    </subcellularLocation>
</comment>
<evidence type="ECO:0000256" key="7">
    <source>
        <dbReference type="ARBA" id="ARBA00023077"/>
    </source>
</evidence>
<dbReference type="PANTHER" id="PTHR30069">
    <property type="entry name" value="TONB-DEPENDENT OUTER MEMBRANE RECEPTOR"/>
    <property type="match status" value="1"/>
</dbReference>
<keyword evidence="4 10" id="KW-0812">Transmembrane</keyword>
<evidence type="ECO:0000256" key="9">
    <source>
        <dbReference type="ARBA" id="ARBA00023237"/>
    </source>
</evidence>
<feature type="signal peptide" evidence="12">
    <location>
        <begin position="1"/>
        <end position="21"/>
    </location>
</feature>
<gene>
    <name evidence="15" type="ORF">H4O09_04390</name>
</gene>
<keyword evidence="15" id="KW-0675">Receptor</keyword>
<evidence type="ECO:0000256" key="2">
    <source>
        <dbReference type="ARBA" id="ARBA00022448"/>
    </source>
</evidence>
<comment type="similarity">
    <text evidence="10 11">Belongs to the TonB-dependent receptor family.</text>
</comment>
<dbReference type="CDD" id="cd01347">
    <property type="entry name" value="ligand_gated_channel"/>
    <property type="match status" value="1"/>
</dbReference>
<keyword evidence="6" id="KW-0406">Ion transport</keyword>
<evidence type="ECO:0000256" key="6">
    <source>
        <dbReference type="ARBA" id="ARBA00023065"/>
    </source>
</evidence>
<protein>
    <submittedName>
        <fullName evidence="15">TonB-dependent receptor</fullName>
    </submittedName>
</protein>
<dbReference type="AlphaFoldDB" id="A0A7W3UYL9"/>
<dbReference type="InterPro" id="IPR000531">
    <property type="entry name" value="Beta-barrel_TonB"/>
</dbReference>
<comment type="caution">
    <text evidence="15">The sequence shown here is derived from an EMBL/GenBank/DDBJ whole genome shotgun (WGS) entry which is preliminary data.</text>
</comment>
<dbReference type="GO" id="GO:0006811">
    <property type="term" value="P:monoatomic ion transport"/>
    <property type="evidence" value="ECO:0007669"/>
    <property type="project" value="UniProtKB-KW"/>
</dbReference>
<evidence type="ECO:0000256" key="3">
    <source>
        <dbReference type="ARBA" id="ARBA00022452"/>
    </source>
</evidence>
<evidence type="ECO:0000313" key="16">
    <source>
        <dbReference type="Proteomes" id="UP000550609"/>
    </source>
</evidence>
<keyword evidence="7 11" id="KW-0798">TonB box</keyword>
<feature type="domain" description="TonB-dependent receptor plug" evidence="14">
    <location>
        <begin position="49"/>
        <end position="153"/>
    </location>
</feature>
<keyword evidence="9 10" id="KW-0998">Cell outer membrane</keyword>
<sequence>MRHPRLTLLAALVPACFPLHAAAEASLALATELDPVVVTATRQATPLSQLMADVTVIDREQLQRLGQGTVTDLLARQPGIQTASYGAAGAATSFFVRGANTNQLKVLVDGVAINSIDPSGSPLRLINLADVERIEILRGPAATLYGADAIGGVIQIFTRQAQYGFAADVDAGIGSQGTRKAGVQLSGGNPQWRWRLGSGHHSTDGISAQAHASNRDADDDGYRNNALNAALSFTPDADTEYGLSWRRARGLAEYDSGEFTADGDYNNRQAFENSQWRLSARHALHRRWTSRVQLGGADDWQKDWSFNAWALPPAEVVGAITTRNRELSWQNDIDLGNRGSALLAVEAERQRVSTTSAGYTHEPELENRSLLAGWGGSHGRLQWQLNARADDHQQYGNQNTGALSLGWALGGGWRVHAGYGSAFKAPSVDQLYIDNPAWMLTGNPDLAPEKSRNRELGLRWGNDNQQLGVTWYLNRVSNLIDWVSDPVTWAGTYANVSQARMEGVTAQWRGNFGAFSPSLSYDWLDAENLDTGFALGRRARHKASAGLDWQHERLQLGGEFLAVGSRWDYSNQTGNLPGYVLLNLTAAYDLRPDLQLQARLDNALDRDYQSAGGYATLGRSLFVNLRWSLR</sequence>
<organism evidence="15 16">
    <name type="scientific">Stenotrophomonas koreensis</name>
    <dbReference type="NCBI Taxonomy" id="266128"/>
    <lineage>
        <taxon>Bacteria</taxon>
        <taxon>Pseudomonadati</taxon>
        <taxon>Pseudomonadota</taxon>
        <taxon>Gammaproteobacteria</taxon>
        <taxon>Lysobacterales</taxon>
        <taxon>Lysobacteraceae</taxon>
        <taxon>Stenotrophomonas</taxon>
    </lineage>
</organism>
<evidence type="ECO:0000313" key="15">
    <source>
        <dbReference type="EMBL" id="MBB1116305.1"/>
    </source>
</evidence>
<dbReference type="InterPro" id="IPR012910">
    <property type="entry name" value="Plug_dom"/>
</dbReference>
<dbReference type="InterPro" id="IPR039426">
    <property type="entry name" value="TonB-dep_rcpt-like"/>
</dbReference>
<evidence type="ECO:0000259" key="14">
    <source>
        <dbReference type="Pfam" id="PF07715"/>
    </source>
</evidence>
<evidence type="ECO:0000256" key="1">
    <source>
        <dbReference type="ARBA" id="ARBA00004571"/>
    </source>
</evidence>
<dbReference type="GO" id="GO:0015889">
    <property type="term" value="P:cobalamin transport"/>
    <property type="evidence" value="ECO:0007669"/>
    <property type="project" value="TreeGrafter"/>
</dbReference>
<evidence type="ECO:0000256" key="4">
    <source>
        <dbReference type="ARBA" id="ARBA00022692"/>
    </source>
</evidence>
<dbReference type="InterPro" id="IPR037066">
    <property type="entry name" value="Plug_dom_sf"/>
</dbReference>
<dbReference type="EMBL" id="JACIUV010000002">
    <property type="protein sequence ID" value="MBB1116305.1"/>
    <property type="molecule type" value="Genomic_DNA"/>
</dbReference>
<evidence type="ECO:0000256" key="5">
    <source>
        <dbReference type="ARBA" id="ARBA00022729"/>
    </source>
</evidence>
<dbReference type="PROSITE" id="PS52016">
    <property type="entry name" value="TONB_DEPENDENT_REC_3"/>
    <property type="match status" value="1"/>
</dbReference>
<keyword evidence="3 10" id="KW-1134">Transmembrane beta strand</keyword>
<keyword evidence="5 12" id="KW-0732">Signal</keyword>
<dbReference type="InterPro" id="IPR036942">
    <property type="entry name" value="Beta-barrel_TonB_sf"/>
</dbReference>
<keyword evidence="2 10" id="KW-0813">Transport</keyword>
<evidence type="ECO:0000256" key="11">
    <source>
        <dbReference type="RuleBase" id="RU003357"/>
    </source>
</evidence>
<name>A0A7W3UYL9_9GAMM</name>
<feature type="domain" description="TonB-dependent receptor-like beta-barrel" evidence="13">
    <location>
        <begin position="187"/>
        <end position="602"/>
    </location>
</feature>
<feature type="chain" id="PRO_5031154194" evidence="12">
    <location>
        <begin position="22"/>
        <end position="630"/>
    </location>
</feature>
<dbReference type="Pfam" id="PF07715">
    <property type="entry name" value="Plug"/>
    <property type="match status" value="1"/>
</dbReference>